<proteinExistence type="predicted"/>
<sequence length="162" mass="17653">MKHFTQRGLSTVEFALVANVVLILMFAVFEVGRAYFVYAMLDEVTRRGARVAVVCPINDPAIGQMAIFNTSGNSAPSSLVSGLTPGHIAVEYLDQDSTVVGNPAEAAGFIRVRYVRVRVVGYQHQMQVPFVSGITNFFMPEFSAVLPRESLGIPREGNITPC</sequence>
<accession>A0A7D9H6B3</accession>
<organism evidence="3">
    <name type="scientific">uncultured Woeseiaceae bacterium</name>
    <dbReference type="NCBI Taxonomy" id="1983305"/>
    <lineage>
        <taxon>Bacteria</taxon>
        <taxon>Pseudomonadati</taxon>
        <taxon>Pseudomonadota</taxon>
        <taxon>Gammaproteobacteria</taxon>
        <taxon>Woeseiales</taxon>
        <taxon>Woeseiaceae</taxon>
        <taxon>environmental samples</taxon>
    </lineage>
</organism>
<reference evidence="3" key="1">
    <citation type="submission" date="2019-07" db="EMBL/GenBank/DDBJ databases">
        <authorList>
            <person name="Weber M."/>
            <person name="Kostadinov I."/>
            <person name="Kostadinov D I."/>
        </authorList>
    </citation>
    <scope>NUCLEOTIDE SEQUENCE</scope>
    <source>
        <strain evidence="3">Gfbio:sag-sample-m06:053724c1-46a9-4a36-b237-ea2bf867836b</strain>
    </source>
</reference>
<gene>
    <name evidence="3" type="ORF">JTBM06_V1_430006</name>
</gene>
<feature type="transmembrane region" description="Helical" evidence="1">
    <location>
        <begin position="20"/>
        <end position="41"/>
    </location>
</feature>
<keyword evidence="1" id="KW-0812">Transmembrane</keyword>
<protein>
    <recommendedName>
        <fullName evidence="2">TadE-like domain-containing protein</fullName>
    </recommendedName>
</protein>
<evidence type="ECO:0000259" key="2">
    <source>
        <dbReference type="Pfam" id="PF07811"/>
    </source>
</evidence>
<name>A0A7D9H6B3_9GAMM</name>
<keyword evidence="1" id="KW-1133">Transmembrane helix</keyword>
<dbReference type="InterPro" id="IPR012495">
    <property type="entry name" value="TadE-like_dom"/>
</dbReference>
<dbReference type="Pfam" id="PF07811">
    <property type="entry name" value="TadE"/>
    <property type="match status" value="1"/>
</dbReference>
<dbReference type="AlphaFoldDB" id="A0A7D9H6B3"/>
<dbReference type="EMBL" id="LR633967">
    <property type="protein sequence ID" value="VUX56234.1"/>
    <property type="molecule type" value="Genomic_DNA"/>
</dbReference>
<evidence type="ECO:0000256" key="1">
    <source>
        <dbReference type="SAM" id="Phobius"/>
    </source>
</evidence>
<feature type="domain" description="TadE-like" evidence="2">
    <location>
        <begin position="8"/>
        <end position="50"/>
    </location>
</feature>
<keyword evidence="1" id="KW-0472">Membrane</keyword>
<evidence type="ECO:0000313" key="3">
    <source>
        <dbReference type="EMBL" id="VUX56234.1"/>
    </source>
</evidence>